<evidence type="ECO:0008006" key="4">
    <source>
        <dbReference type="Google" id="ProtNLM"/>
    </source>
</evidence>
<feature type="region of interest" description="Disordered" evidence="1">
    <location>
        <begin position="131"/>
        <end position="155"/>
    </location>
</feature>
<feature type="compositionally biased region" description="Polar residues" evidence="1">
    <location>
        <begin position="8"/>
        <end position="20"/>
    </location>
</feature>
<feature type="region of interest" description="Disordered" evidence="1">
    <location>
        <begin position="1"/>
        <end position="59"/>
    </location>
</feature>
<dbReference type="EMBL" id="QHKO01000006">
    <property type="protein sequence ID" value="RAL21156.1"/>
    <property type="molecule type" value="Genomic_DNA"/>
</dbReference>
<name>A0A328C594_9DELT</name>
<sequence length="155" mass="17299">MSSRRRSWATNSTRKTSLIPPSSKAAAVSPTKPPIDGQSSRRFPKTHPTSRTPGWRDVMNRLRNDPATNRLLNEVTEYIAEVEYPAHTGELLDAARKADAPARVMEVLKLLPQRTFQTYDDLVALVVDAEGQETAEDPREHSALGSGLLPEEFYQ</sequence>
<evidence type="ECO:0000256" key="1">
    <source>
        <dbReference type="SAM" id="MobiDB-lite"/>
    </source>
</evidence>
<dbReference type="Proteomes" id="UP000249169">
    <property type="component" value="Unassembled WGS sequence"/>
</dbReference>
<evidence type="ECO:0000313" key="3">
    <source>
        <dbReference type="Proteomes" id="UP000249169"/>
    </source>
</evidence>
<keyword evidence="3" id="KW-1185">Reference proteome</keyword>
<comment type="caution">
    <text evidence="2">The sequence shown here is derived from an EMBL/GenBank/DDBJ whole genome shotgun (WGS) entry which is preliminary data.</text>
</comment>
<protein>
    <recommendedName>
        <fullName evidence="4">DUF2795 domain-containing protein</fullName>
    </recommendedName>
</protein>
<evidence type="ECO:0000313" key="2">
    <source>
        <dbReference type="EMBL" id="RAL21156.1"/>
    </source>
</evidence>
<feature type="compositionally biased region" description="Polar residues" evidence="1">
    <location>
        <begin position="37"/>
        <end position="52"/>
    </location>
</feature>
<reference evidence="2 3" key="1">
    <citation type="submission" date="2018-05" db="EMBL/GenBank/DDBJ databases">
        <title>Lujinxingia marina gen. nov. sp. nov., a new facultative anaerobic member of the class Deltaproteobacteria, and proposal of Lujinxingaceae fam. nov.</title>
        <authorList>
            <person name="Li C.-M."/>
        </authorList>
    </citation>
    <scope>NUCLEOTIDE SEQUENCE [LARGE SCALE GENOMIC DNA]</scope>
    <source>
        <strain evidence="2 3">B210</strain>
    </source>
</reference>
<proteinExistence type="predicted"/>
<dbReference type="AlphaFoldDB" id="A0A328C594"/>
<accession>A0A328C594</accession>
<organism evidence="2 3">
    <name type="scientific">Lujinxingia litoralis</name>
    <dbReference type="NCBI Taxonomy" id="2211119"/>
    <lineage>
        <taxon>Bacteria</taxon>
        <taxon>Deltaproteobacteria</taxon>
        <taxon>Bradymonadales</taxon>
        <taxon>Lujinxingiaceae</taxon>
        <taxon>Lujinxingia</taxon>
    </lineage>
</organism>
<gene>
    <name evidence="2" type="ORF">DL240_13565</name>
</gene>
<dbReference type="InterPro" id="IPR021527">
    <property type="entry name" value="DUF2795"/>
</dbReference>
<dbReference type="Pfam" id="PF11387">
    <property type="entry name" value="DUF2795"/>
    <property type="match status" value="1"/>
</dbReference>